<name>A0A2S6I4N2_9BACT</name>
<evidence type="ECO:0000313" key="3">
    <source>
        <dbReference type="Proteomes" id="UP000237662"/>
    </source>
</evidence>
<gene>
    <name evidence="2" type="ORF">CLV84_2968</name>
</gene>
<reference evidence="2 3" key="1">
    <citation type="submission" date="2018-02" db="EMBL/GenBank/DDBJ databases">
        <title>Genomic Encyclopedia of Archaeal and Bacterial Type Strains, Phase II (KMG-II): from individual species to whole genera.</title>
        <authorList>
            <person name="Goeker M."/>
        </authorList>
    </citation>
    <scope>NUCLEOTIDE SEQUENCE [LARGE SCALE GENOMIC DNA]</scope>
    <source>
        <strain evidence="2 3">DSM 29526</strain>
    </source>
</reference>
<protein>
    <submittedName>
        <fullName evidence="2">Uncharacterized protein</fullName>
    </submittedName>
</protein>
<evidence type="ECO:0000256" key="1">
    <source>
        <dbReference type="SAM" id="MobiDB-lite"/>
    </source>
</evidence>
<comment type="caution">
    <text evidence="2">The sequence shown here is derived from an EMBL/GenBank/DDBJ whole genome shotgun (WGS) entry which is preliminary data.</text>
</comment>
<feature type="region of interest" description="Disordered" evidence="1">
    <location>
        <begin position="1"/>
        <end position="37"/>
    </location>
</feature>
<accession>A0A2S6I4N2</accession>
<dbReference type="Proteomes" id="UP000237662">
    <property type="component" value="Unassembled WGS sequence"/>
</dbReference>
<evidence type="ECO:0000313" key="2">
    <source>
        <dbReference type="EMBL" id="PPK86051.1"/>
    </source>
</evidence>
<organism evidence="2 3">
    <name type="scientific">Neolewinella xylanilytica</name>
    <dbReference type="NCBI Taxonomy" id="1514080"/>
    <lineage>
        <taxon>Bacteria</taxon>
        <taxon>Pseudomonadati</taxon>
        <taxon>Bacteroidota</taxon>
        <taxon>Saprospiria</taxon>
        <taxon>Saprospirales</taxon>
        <taxon>Lewinellaceae</taxon>
        <taxon>Neolewinella</taxon>
    </lineage>
</organism>
<dbReference type="EMBL" id="PTJC01000006">
    <property type="protein sequence ID" value="PPK86051.1"/>
    <property type="molecule type" value="Genomic_DNA"/>
</dbReference>
<dbReference type="AlphaFoldDB" id="A0A2S6I4N2"/>
<keyword evidence="3" id="KW-1185">Reference proteome</keyword>
<proteinExistence type="predicted"/>
<sequence>MYHRKTEQEGGMKSGWEKRIGPNPNWPNMDHLPNEAA</sequence>
<feature type="compositionally biased region" description="Basic and acidic residues" evidence="1">
    <location>
        <begin position="1"/>
        <end position="20"/>
    </location>
</feature>